<feature type="compositionally biased region" description="Low complexity" evidence="1">
    <location>
        <begin position="62"/>
        <end position="89"/>
    </location>
</feature>
<evidence type="ECO:0000256" key="2">
    <source>
        <dbReference type="SAM" id="Phobius"/>
    </source>
</evidence>
<feature type="region of interest" description="Disordered" evidence="1">
    <location>
        <begin position="62"/>
        <end position="102"/>
    </location>
</feature>
<dbReference type="Proteomes" id="UP000481861">
    <property type="component" value="Unassembled WGS sequence"/>
</dbReference>
<feature type="transmembrane region" description="Helical" evidence="2">
    <location>
        <begin position="109"/>
        <end position="133"/>
    </location>
</feature>
<accession>A0A7C8I806</accession>
<sequence length="199" mass="21709">MNASLFVLILLMLFSDDVWAVYGVMVNRDMSYSDCFPSQTVARVSDLQTTLLQPTRFANTTSTSSVSVSSSSCTPTHTSATLLPTSPSSSAPPAPPAKQTKEWATPTKIGIGVTVGVIGILIAALVLFIALHVRRKNTERAMQRAVEEVESGVTKESQEMIVLESRVSIVVDNDDDEEEDEEEERGRNGMSLARRWAQT</sequence>
<keyword evidence="3" id="KW-0732">Signal</keyword>
<keyword evidence="5" id="KW-1185">Reference proteome</keyword>
<name>A0A7C8I806_9PLEO</name>
<feature type="chain" id="PRO_5028899483" description="Mid2 domain-containing protein" evidence="3">
    <location>
        <begin position="21"/>
        <end position="199"/>
    </location>
</feature>
<evidence type="ECO:0008006" key="6">
    <source>
        <dbReference type="Google" id="ProtNLM"/>
    </source>
</evidence>
<evidence type="ECO:0000256" key="3">
    <source>
        <dbReference type="SAM" id="SignalP"/>
    </source>
</evidence>
<evidence type="ECO:0000313" key="4">
    <source>
        <dbReference type="EMBL" id="KAF2872948.1"/>
    </source>
</evidence>
<protein>
    <recommendedName>
        <fullName evidence="6">Mid2 domain-containing protein</fullName>
    </recommendedName>
</protein>
<dbReference type="OrthoDB" id="3799930at2759"/>
<comment type="caution">
    <text evidence="4">The sequence shown here is derived from an EMBL/GenBank/DDBJ whole genome shotgun (WGS) entry which is preliminary data.</text>
</comment>
<organism evidence="4 5">
    <name type="scientific">Massariosphaeria phaeospora</name>
    <dbReference type="NCBI Taxonomy" id="100035"/>
    <lineage>
        <taxon>Eukaryota</taxon>
        <taxon>Fungi</taxon>
        <taxon>Dikarya</taxon>
        <taxon>Ascomycota</taxon>
        <taxon>Pezizomycotina</taxon>
        <taxon>Dothideomycetes</taxon>
        <taxon>Pleosporomycetidae</taxon>
        <taxon>Pleosporales</taxon>
        <taxon>Pleosporales incertae sedis</taxon>
        <taxon>Massariosphaeria</taxon>
    </lineage>
</organism>
<feature type="signal peptide" evidence="3">
    <location>
        <begin position="1"/>
        <end position="20"/>
    </location>
</feature>
<evidence type="ECO:0000313" key="5">
    <source>
        <dbReference type="Proteomes" id="UP000481861"/>
    </source>
</evidence>
<keyword evidence="2" id="KW-1133">Transmembrane helix</keyword>
<evidence type="ECO:0000256" key="1">
    <source>
        <dbReference type="SAM" id="MobiDB-lite"/>
    </source>
</evidence>
<keyword evidence="2" id="KW-0472">Membrane</keyword>
<dbReference type="EMBL" id="JAADJZ010000008">
    <property type="protein sequence ID" value="KAF2872948.1"/>
    <property type="molecule type" value="Genomic_DNA"/>
</dbReference>
<reference evidence="4 5" key="1">
    <citation type="submission" date="2020-01" db="EMBL/GenBank/DDBJ databases">
        <authorList>
            <consortium name="DOE Joint Genome Institute"/>
            <person name="Haridas S."/>
            <person name="Albert R."/>
            <person name="Binder M."/>
            <person name="Bloem J."/>
            <person name="Labutti K."/>
            <person name="Salamov A."/>
            <person name="Andreopoulos B."/>
            <person name="Baker S.E."/>
            <person name="Barry K."/>
            <person name="Bills G."/>
            <person name="Bluhm B.H."/>
            <person name="Cannon C."/>
            <person name="Castanera R."/>
            <person name="Culley D.E."/>
            <person name="Daum C."/>
            <person name="Ezra D."/>
            <person name="Gonzalez J.B."/>
            <person name="Henrissat B."/>
            <person name="Kuo A."/>
            <person name="Liang C."/>
            <person name="Lipzen A."/>
            <person name="Lutzoni F."/>
            <person name="Magnuson J."/>
            <person name="Mondo S."/>
            <person name="Nolan M."/>
            <person name="Ohm R."/>
            <person name="Pangilinan J."/>
            <person name="Park H.-J.H."/>
            <person name="Ramirez L."/>
            <person name="Alfaro M."/>
            <person name="Sun H."/>
            <person name="Tritt A."/>
            <person name="Yoshinaga Y."/>
            <person name="Zwiers L.-H.L."/>
            <person name="Turgeon B.G."/>
            <person name="Goodwin S.B."/>
            <person name="Spatafora J.W."/>
            <person name="Crous P.W."/>
            <person name="Grigoriev I.V."/>
        </authorList>
    </citation>
    <scope>NUCLEOTIDE SEQUENCE [LARGE SCALE GENOMIC DNA]</scope>
    <source>
        <strain evidence="4 5">CBS 611.86</strain>
    </source>
</reference>
<feature type="compositionally biased region" description="Acidic residues" evidence="1">
    <location>
        <begin position="172"/>
        <end position="183"/>
    </location>
</feature>
<keyword evidence="2" id="KW-0812">Transmembrane</keyword>
<gene>
    <name evidence="4" type="ORF">BDV95DRAFT_605534</name>
</gene>
<dbReference type="AlphaFoldDB" id="A0A7C8I806"/>
<proteinExistence type="predicted"/>
<feature type="region of interest" description="Disordered" evidence="1">
    <location>
        <begin position="172"/>
        <end position="199"/>
    </location>
</feature>